<feature type="compositionally biased region" description="Polar residues" evidence="9">
    <location>
        <begin position="926"/>
        <end position="937"/>
    </location>
</feature>
<dbReference type="Pfam" id="PF05485">
    <property type="entry name" value="THAP"/>
    <property type="match status" value="2"/>
</dbReference>
<reference evidence="11 12" key="1">
    <citation type="submission" date="2024-04" db="EMBL/GenBank/DDBJ databases">
        <authorList>
            <person name="Waldvogel A.-M."/>
            <person name="Schoenle A."/>
        </authorList>
    </citation>
    <scope>NUCLEOTIDE SEQUENCE [LARGE SCALE GENOMIC DNA]</scope>
</reference>
<feature type="compositionally biased region" description="Polar residues" evidence="9">
    <location>
        <begin position="782"/>
        <end position="797"/>
    </location>
</feature>
<keyword evidence="4" id="KW-0862">Zinc</keyword>
<feature type="region of interest" description="Disordered" evidence="9">
    <location>
        <begin position="238"/>
        <end position="277"/>
    </location>
</feature>
<proteinExistence type="predicted"/>
<dbReference type="Proteomes" id="UP001497482">
    <property type="component" value="Chromosome 12"/>
</dbReference>
<comment type="catalytic activity">
    <reaction evidence="6">
        <text>glycyl-tRNA(Ala) + H2O = tRNA(Ala) + glycine + H(+)</text>
        <dbReference type="Rhea" id="RHEA:53744"/>
        <dbReference type="Rhea" id="RHEA-COMP:9657"/>
        <dbReference type="Rhea" id="RHEA-COMP:13640"/>
        <dbReference type="ChEBI" id="CHEBI:15377"/>
        <dbReference type="ChEBI" id="CHEBI:15378"/>
        <dbReference type="ChEBI" id="CHEBI:57305"/>
        <dbReference type="ChEBI" id="CHEBI:78442"/>
        <dbReference type="ChEBI" id="CHEBI:78522"/>
        <dbReference type="EC" id="3.1.1.96"/>
    </reaction>
</comment>
<feature type="compositionally biased region" description="Polar residues" evidence="9">
    <location>
        <begin position="892"/>
        <end position="908"/>
    </location>
</feature>
<keyword evidence="2" id="KW-0479">Metal-binding</keyword>
<dbReference type="InterPro" id="IPR006612">
    <property type="entry name" value="THAP_Znf"/>
</dbReference>
<feature type="region of interest" description="Disordered" evidence="9">
    <location>
        <begin position="618"/>
        <end position="637"/>
    </location>
</feature>
<feature type="domain" description="THAP-type" evidence="10">
    <location>
        <begin position="134"/>
        <end position="214"/>
    </location>
</feature>
<dbReference type="GO" id="GO:0005737">
    <property type="term" value="C:cytoplasm"/>
    <property type="evidence" value="ECO:0007669"/>
    <property type="project" value="InterPro"/>
</dbReference>
<dbReference type="SMART" id="SM00980">
    <property type="entry name" value="THAP"/>
    <property type="match status" value="2"/>
</dbReference>
<dbReference type="AlphaFoldDB" id="A0AAV2JH47"/>
<evidence type="ECO:0000256" key="3">
    <source>
        <dbReference type="ARBA" id="ARBA00022771"/>
    </source>
</evidence>
<evidence type="ECO:0000256" key="9">
    <source>
        <dbReference type="SAM" id="MobiDB-lite"/>
    </source>
</evidence>
<organism evidence="11 12">
    <name type="scientific">Knipowitschia caucasica</name>
    <name type="common">Caucasian dwarf goby</name>
    <name type="synonym">Pomatoschistus caucasicus</name>
    <dbReference type="NCBI Taxonomy" id="637954"/>
    <lineage>
        <taxon>Eukaryota</taxon>
        <taxon>Metazoa</taxon>
        <taxon>Chordata</taxon>
        <taxon>Craniata</taxon>
        <taxon>Vertebrata</taxon>
        <taxon>Euteleostomi</taxon>
        <taxon>Actinopterygii</taxon>
        <taxon>Neopterygii</taxon>
        <taxon>Teleostei</taxon>
        <taxon>Neoteleostei</taxon>
        <taxon>Acanthomorphata</taxon>
        <taxon>Gobiaria</taxon>
        <taxon>Gobiiformes</taxon>
        <taxon>Gobioidei</taxon>
        <taxon>Gobiidae</taxon>
        <taxon>Gobiinae</taxon>
        <taxon>Knipowitschia</taxon>
    </lineage>
</organism>
<dbReference type="Pfam" id="PF02580">
    <property type="entry name" value="Tyr_Deacylase"/>
    <property type="match status" value="1"/>
</dbReference>
<feature type="region of interest" description="Disordered" evidence="9">
    <location>
        <begin position="662"/>
        <end position="686"/>
    </location>
</feature>
<keyword evidence="5 8" id="KW-0238">DNA-binding</keyword>
<evidence type="ECO:0000256" key="8">
    <source>
        <dbReference type="PROSITE-ProRule" id="PRU00309"/>
    </source>
</evidence>
<dbReference type="SMART" id="SM00692">
    <property type="entry name" value="DM3"/>
    <property type="match status" value="2"/>
</dbReference>
<feature type="region of interest" description="Disordered" evidence="9">
    <location>
        <begin position="194"/>
        <end position="225"/>
    </location>
</feature>
<evidence type="ECO:0000256" key="7">
    <source>
        <dbReference type="ARBA" id="ARBA00048018"/>
    </source>
</evidence>
<keyword evidence="12" id="KW-1185">Reference proteome</keyword>
<dbReference type="GO" id="GO:0051499">
    <property type="term" value="F:D-aminoacyl-tRNA deacylase activity"/>
    <property type="evidence" value="ECO:0007669"/>
    <property type="project" value="UniProtKB-EC"/>
</dbReference>
<dbReference type="PROSITE" id="PS50950">
    <property type="entry name" value="ZF_THAP"/>
    <property type="match status" value="2"/>
</dbReference>
<feature type="compositionally biased region" description="Basic and acidic residues" evidence="9">
    <location>
        <begin position="196"/>
        <end position="207"/>
    </location>
</feature>
<accession>A0AAV2JH47</accession>
<dbReference type="InterPro" id="IPR023509">
    <property type="entry name" value="DTD-like_sf"/>
</dbReference>
<evidence type="ECO:0000259" key="10">
    <source>
        <dbReference type="PROSITE" id="PS50950"/>
    </source>
</evidence>
<feature type="compositionally biased region" description="Basic and acidic residues" evidence="9">
    <location>
        <begin position="245"/>
        <end position="274"/>
    </location>
</feature>
<feature type="compositionally biased region" description="Basic and acidic residues" evidence="9">
    <location>
        <begin position="855"/>
        <end position="868"/>
    </location>
</feature>
<name>A0AAV2JH47_KNICA</name>
<dbReference type="Gene3D" id="3.50.80.10">
    <property type="entry name" value="D-tyrosyl-tRNA(Tyr) deacylase"/>
    <property type="match status" value="1"/>
</dbReference>
<feature type="region of interest" description="Disordered" evidence="9">
    <location>
        <begin position="774"/>
        <end position="962"/>
    </location>
</feature>
<evidence type="ECO:0000313" key="12">
    <source>
        <dbReference type="Proteomes" id="UP001497482"/>
    </source>
</evidence>
<evidence type="ECO:0000256" key="5">
    <source>
        <dbReference type="ARBA" id="ARBA00023125"/>
    </source>
</evidence>
<dbReference type="PANTHER" id="PTHR46927:SF3">
    <property type="entry name" value="THAP-TYPE DOMAIN-CONTAINING PROTEIN"/>
    <property type="match status" value="1"/>
</dbReference>
<evidence type="ECO:0000313" key="11">
    <source>
        <dbReference type="EMBL" id="CAL1575347.1"/>
    </source>
</evidence>
<dbReference type="SUPFAM" id="SSF57716">
    <property type="entry name" value="Glucocorticoid receptor-like (DNA-binding domain)"/>
    <property type="match status" value="2"/>
</dbReference>
<feature type="compositionally biased region" description="Basic residues" evidence="9">
    <location>
        <begin position="843"/>
        <end position="854"/>
    </location>
</feature>
<gene>
    <name evidence="11" type="ORF">KC01_LOCUS6933</name>
</gene>
<dbReference type="SUPFAM" id="SSF69500">
    <property type="entry name" value="DTD-like"/>
    <property type="match status" value="1"/>
</dbReference>
<feature type="domain" description="THAP-type" evidence="10">
    <location>
        <begin position="390"/>
        <end position="477"/>
    </location>
</feature>
<evidence type="ECO:0000256" key="1">
    <source>
        <dbReference type="ARBA" id="ARBA00013056"/>
    </source>
</evidence>
<feature type="compositionally biased region" description="Polar residues" evidence="9">
    <location>
        <begin position="669"/>
        <end position="686"/>
    </location>
</feature>
<keyword evidence="3 8" id="KW-0863">Zinc-finger</keyword>
<dbReference type="PANTHER" id="PTHR46927">
    <property type="entry name" value="AGAP005574-PA"/>
    <property type="match status" value="1"/>
</dbReference>
<dbReference type="InterPro" id="IPR052224">
    <property type="entry name" value="THAP_domain_protein"/>
</dbReference>
<dbReference type="Pfam" id="PF17921">
    <property type="entry name" value="Integrase_H2C2"/>
    <property type="match status" value="3"/>
</dbReference>
<comment type="catalytic activity">
    <reaction evidence="7">
        <text>a D-aminoacyl-tRNA + H2O = a tRNA + a D-alpha-amino acid + H(+)</text>
        <dbReference type="Rhea" id="RHEA:13953"/>
        <dbReference type="Rhea" id="RHEA-COMP:10123"/>
        <dbReference type="Rhea" id="RHEA-COMP:10124"/>
        <dbReference type="ChEBI" id="CHEBI:15377"/>
        <dbReference type="ChEBI" id="CHEBI:15378"/>
        <dbReference type="ChEBI" id="CHEBI:59871"/>
        <dbReference type="ChEBI" id="CHEBI:78442"/>
        <dbReference type="ChEBI" id="CHEBI:79333"/>
        <dbReference type="EC" id="3.1.1.96"/>
    </reaction>
</comment>
<dbReference type="Gene3D" id="1.10.340.70">
    <property type="match status" value="3"/>
</dbReference>
<dbReference type="EC" id="3.1.1.96" evidence="1"/>
<evidence type="ECO:0000256" key="6">
    <source>
        <dbReference type="ARBA" id="ARBA00047676"/>
    </source>
</evidence>
<evidence type="ECO:0000256" key="4">
    <source>
        <dbReference type="ARBA" id="ARBA00022833"/>
    </source>
</evidence>
<feature type="compositionally biased region" description="Polar residues" evidence="9">
    <location>
        <begin position="623"/>
        <end position="635"/>
    </location>
</feature>
<evidence type="ECO:0000256" key="2">
    <source>
        <dbReference type="ARBA" id="ARBA00022723"/>
    </source>
</evidence>
<sequence length="1126" mass="128220">MCISFNWIYERAAKMPSFVVLKRVEHYIRTKTFPPNSSHTMQSSTRRISKLFVYKDGVLLRKYRGRLLQAVMSDEEVREIMVRFHDNNNHAGRARMVREIMSLYYWVGVTEAVKSYISSCVQCKSRTGREHSEVVMTCLAYGCDGSSYLYPELTFHSFPRPGQRRQLWLAAAQRDEGSVRKGSKLCSRHFPPECFQQKDDDSEELRPEAVPSVTMATKQESDCEDPLFGSSSLEDLLSGATASAQEHHGHQEHQYSQRVPDLDQRETPDLESKSRQSATFTTYNHIARYLSHRILPPQNKRTKGSLRRTAKRFSLIDGVLYYNLRTRQVRVPRSREEVIAILQQYHDNSGHYGHGACFRSMVRHFYWSTMRRDLSCWISRCSTCSTRSKRKWLRCSVMSCTNCSGPVERKLGLTFHNFPIHSPALLARWQKAAGRPHWYPHLWSSVCSAHFTEDCFNREGGGGERRELRPDAVPTIKVHGDKGIKSRNEGCAAVEMEEDQEDAFFAKYSAVQLYISSRTYPPGLTFVEKNTFRRFCKKFFVKDGVLHIRLRSRSVPVLRSRQQVREALTEFHDELNHLDFTKCLRLLNERCHWRTMRSDITLWISKCAVCQLKDQNHRRQRGSSDSEQSDVFSNKSESDAEIEVKKVQQKLQTKVQTKTPVQLKAASARKQTQNQVQTQRSAETKAQPTVDLHFPIEELVQTQVIQKVQSELQVQFPSPFQSPLPILVHMGPPLNLQSGGSFLLSTSHNIFTSHNTLTTQNAVMTPIWAQDHRPVVPKPVQTPDQSSVVSKPVQTPDQRPAIQKPVQTLDQTPAIPKPVQTPDQTPAIPKPVQARPSSERPTHSSRGRPLKRKHFADEEISPKIRGESGDPNANGQQETGDPNVKGQRETADPNTNVQGANINHTVQYHRSEVNRRVNVGRVEPSTRIQDGDQSVSRSKPETSKTTEITEITQRRRQRDTRTDSIRGRPLEARVVVQQCGTARVKTRPGVNGRESEYAQIGAGLVVYVCFYKGATDDTTQRIADAVMHTRFFRSSSGSSSSRRLLSVLDLPGEVLLLPQESLGSEPGPRRVMQPQHVVQAWTGQRLFSTLHYHCTQMGGAVEQGLYGQKQEIQMSSTDPMSHVLEF</sequence>
<dbReference type="InterPro" id="IPR041588">
    <property type="entry name" value="Integrase_H2C2"/>
</dbReference>
<dbReference type="GO" id="GO:0003677">
    <property type="term" value="F:DNA binding"/>
    <property type="evidence" value="ECO:0007669"/>
    <property type="project" value="UniProtKB-UniRule"/>
</dbReference>
<dbReference type="EMBL" id="OZ035834">
    <property type="protein sequence ID" value="CAL1575347.1"/>
    <property type="molecule type" value="Genomic_DNA"/>
</dbReference>
<protein>
    <recommendedName>
        <fullName evidence="1">D-aminoacyl-tRNA deacylase</fullName>
        <ecNumber evidence="1">3.1.1.96</ecNumber>
    </recommendedName>
</protein>
<feature type="compositionally biased region" description="Polar residues" evidence="9">
    <location>
        <begin position="871"/>
        <end position="880"/>
    </location>
</feature>
<dbReference type="GO" id="GO:0008270">
    <property type="term" value="F:zinc ion binding"/>
    <property type="evidence" value="ECO:0007669"/>
    <property type="project" value="UniProtKB-KW"/>
</dbReference>
<dbReference type="InterPro" id="IPR003732">
    <property type="entry name" value="Daa-tRNA_deacyls_DTD"/>
</dbReference>